<feature type="compositionally biased region" description="Acidic residues" evidence="1">
    <location>
        <begin position="13"/>
        <end position="22"/>
    </location>
</feature>
<comment type="caution">
    <text evidence="2">The sequence shown here is derived from an EMBL/GenBank/DDBJ whole genome shotgun (WGS) entry which is preliminary data.</text>
</comment>
<reference evidence="3" key="1">
    <citation type="journal article" date="2019" name="Int. J. Syst. Evol. Microbiol.">
        <title>The Global Catalogue of Microorganisms (GCM) 10K type strain sequencing project: providing services to taxonomists for standard genome sequencing and annotation.</title>
        <authorList>
            <consortium name="The Broad Institute Genomics Platform"/>
            <consortium name="The Broad Institute Genome Sequencing Center for Infectious Disease"/>
            <person name="Wu L."/>
            <person name="Ma J."/>
        </authorList>
    </citation>
    <scope>NUCLEOTIDE SEQUENCE [LARGE SCALE GENOMIC DNA]</scope>
    <source>
        <strain evidence="3">JCM 8542</strain>
    </source>
</reference>
<evidence type="ECO:0000313" key="3">
    <source>
        <dbReference type="Proteomes" id="UP001500399"/>
    </source>
</evidence>
<sequence>MCALRPLGNREGEADDDAEPEDLPNLVRRSAAPRGGASLSSASCDGQDGRLFSCGKAPSAVDGAFVYERTMKMGMCMEERTGGDTRAAGRKWT</sequence>
<proteinExistence type="predicted"/>
<dbReference type="EMBL" id="BAAACR010000012">
    <property type="protein sequence ID" value="GAA0213974.1"/>
    <property type="molecule type" value="Genomic_DNA"/>
</dbReference>
<organism evidence="2 3">
    <name type="scientific">Selenomonas dianae</name>
    <dbReference type="NCBI Taxonomy" id="135079"/>
    <lineage>
        <taxon>Bacteria</taxon>
        <taxon>Bacillati</taxon>
        <taxon>Bacillota</taxon>
        <taxon>Negativicutes</taxon>
        <taxon>Selenomonadales</taxon>
        <taxon>Selenomonadaceae</taxon>
        <taxon>Selenomonas</taxon>
    </lineage>
</organism>
<evidence type="ECO:0000256" key="1">
    <source>
        <dbReference type="SAM" id="MobiDB-lite"/>
    </source>
</evidence>
<gene>
    <name evidence="2" type="ORF">GCM10008919_16530</name>
</gene>
<keyword evidence="3" id="KW-1185">Reference proteome</keyword>
<protein>
    <submittedName>
        <fullName evidence="2">Uncharacterized protein</fullName>
    </submittedName>
</protein>
<dbReference type="Proteomes" id="UP001500399">
    <property type="component" value="Unassembled WGS sequence"/>
</dbReference>
<name>A0ABP3CRW7_9FIRM</name>
<feature type="region of interest" description="Disordered" evidence="1">
    <location>
        <begin position="1"/>
        <end position="46"/>
    </location>
</feature>
<evidence type="ECO:0000313" key="2">
    <source>
        <dbReference type="EMBL" id="GAA0213974.1"/>
    </source>
</evidence>
<accession>A0ABP3CRW7</accession>